<dbReference type="eggNOG" id="COG0454">
    <property type="taxonomic scope" value="Bacteria"/>
</dbReference>
<evidence type="ECO:0000259" key="1">
    <source>
        <dbReference type="PROSITE" id="PS51186"/>
    </source>
</evidence>
<dbReference type="SUPFAM" id="SSF55729">
    <property type="entry name" value="Acyl-CoA N-acyltransferases (Nat)"/>
    <property type="match status" value="1"/>
</dbReference>
<dbReference type="RefSeq" id="WP_010909358.1">
    <property type="nucleotide sequence ID" value="NC_002678.2"/>
</dbReference>
<dbReference type="CDD" id="cd04301">
    <property type="entry name" value="NAT_SF"/>
    <property type="match status" value="1"/>
</dbReference>
<reference evidence="2 3" key="1">
    <citation type="journal article" date="2000" name="DNA Res.">
        <title>Complete genome structure of the nitrogen-fixing symbiotic bacterium Mesorhizobium loti.</title>
        <authorList>
            <person name="Kaneko T."/>
            <person name="Nakamura Y."/>
            <person name="Sato S."/>
            <person name="Asamizu E."/>
            <person name="Kato T."/>
            <person name="Sasamoto S."/>
            <person name="Watanabe A."/>
            <person name="Idesawa K."/>
            <person name="Ishikawa A."/>
            <person name="Kawashima K."/>
            <person name="Kimura T."/>
            <person name="Kishida Y."/>
            <person name="Kiyokawa C."/>
            <person name="Kohara M."/>
            <person name="Matsumoto M."/>
            <person name="Matsuno A."/>
            <person name="Mochizuki Y."/>
            <person name="Nakayama S."/>
            <person name="Nakazaki N."/>
            <person name="Shimpo S."/>
            <person name="Sugimoto M."/>
            <person name="Takeuchi C."/>
            <person name="Yamada M."/>
            <person name="Tabata S."/>
        </authorList>
    </citation>
    <scope>NUCLEOTIDE SEQUENCE [LARGE SCALE GENOMIC DNA]</scope>
    <source>
        <strain evidence="3">LMG 29417 / CECT 9101 / MAFF 303099</strain>
    </source>
</reference>
<dbReference type="Pfam" id="PF13508">
    <property type="entry name" value="Acetyltransf_7"/>
    <property type="match status" value="1"/>
</dbReference>
<dbReference type="EMBL" id="BA000012">
    <property type="protein sequence ID" value="BAB48002.1"/>
    <property type="molecule type" value="Genomic_DNA"/>
</dbReference>
<accession>Q98MW1</accession>
<gene>
    <name evidence="2" type="ordered locus">mlr0415</name>
</gene>
<evidence type="ECO:0000313" key="2">
    <source>
        <dbReference type="EMBL" id="BAB48002.1"/>
    </source>
</evidence>
<dbReference type="PROSITE" id="PS51186">
    <property type="entry name" value="GNAT"/>
    <property type="match status" value="1"/>
</dbReference>
<evidence type="ECO:0000313" key="3">
    <source>
        <dbReference type="Proteomes" id="UP000000552"/>
    </source>
</evidence>
<protein>
    <submittedName>
        <fullName evidence="2">Mlr0415 protein</fullName>
    </submittedName>
</protein>
<dbReference type="InterPro" id="IPR000182">
    <property type="entry name" value="GNAT_dom"/>
</dbReference>
<sequence length="113" mass="11979">MANAPEAIVVYLLGDGAPFRQYVAVDGDDIVGRVRSVGAVGATWCADMYVEPSRRRRGIGQALMAKMLRDDQARGSRCSGATATHAGALLYPCMGYERTGTLLILGPTSRTAS</sequence>
<dbReference type="AlphaFoldDB" id="Q98MW1"/>
<proteinExistence type="predicted"/>
<dbReference type="InterPro" id="IPR016181">
    <property type="entry name" value="Acyl_CoA_acyltransferase"/>
</dbReference>
<name>Q98MW1_RHILO</name>
<dbReference type="KEGG" id="mlo:mlr0415"/>
<dbReference type="Gene3D" id="3.40.630.30">
    <property type="match status" value="1"/>
</dbReference>
<dbReference type="GO" id="GO:0016747">
    <property type="term" value="F:acyltransferase activity, transferring groups other than amino-acyl groups"/>
    <property type="evidence" value="ECO:0007669"/>
    <property type="project" value="InterPro"/>
</dbReference>
<organism evidence="2 3">
    <name type="scientific">Mesorhizobium japonicum (strain LMG 29417 / CECT 9101 / MAFF 303099)</name>
    <name type="common">Mesorhizobium loti (strain MAFF 303099)</name>
    <dbReference type="NCBI Taxonomy" id="266835"/>
    <lineage>
        <taxon>Bacteria</taxon>
        <taxon>Pseudomonadati</taxon>
        <taxon>Pseudomonadota</taxon>
        <taxon>Alphaproteobacteria</taxon>
        <taxon>Hyphomicrobiales</taxon>
        <taxon>Phyllobacteriaceae</taxon>
        <taxon>Mesorhizobium</taxon>
    </lineage>
</organism>
<dbReference type="HOGENOM" id="CLU_2142929_0_0_5"/>
<feature type="domain" description="N-acetyltransferase" evidence="1">
    <location>
        <begin position="1"/>
        <end position="113"/>
    </location>
</feature>
<dbReference type="Proteomes" id="UP000000552">
    <property type="component" value="Chromosome"/>
</dbReference>